<dbReference type="EMBL" id="BDGG01000007">
    <property type="protein sequence ID" value="GAV01858.1"/>
    <property type="molecule type" value="Genomic_DNA"/>
</dbReference>
<dbReference type="Gene3D" id="2.40.128.20">
    <property type="match status" value="1"/>
</dbReference>
<dbReference type="SUPFAM" id="SSF50814">
    <property type="entry name" value="Lipocalins"/>
    <property type="match status" value="1"/>
</dbReference>
<evidence type="ECO:0000256" key="3">
    <source>
        <dbReference type="ARBA" id="ARBA00023016"/>
    </source>
</evidence>
<evidence type="ECO:0000313" key="8">
    <source>
        <dbReference type="Proteomes" id="UP000186922"/>
    </source>
</evidence>
<dbReference type="STRING" id="947166.A0A1D1VQ60"/>
<dbReference type="CDD" id="cd00742">
    <property type="entry name" value="FABP"/>
    <property type="match status" value="1"/>
</dbReference>
<protein>
    <submittedName>
        <fullName evidence="7">FABP6</fullName>
    </submittedName>
</protein>
<evidence type="ECO:0000256" key="1">
    <source>
        <dbReference type="ARBA" id="ARBA00006119"/>
    </source>
</evidence>
<keyword evidence="3" id="KW-0346">Stress response</keyword>
<gene>
    <name evidence="7" type="primary">RvY_12500-1</name>
    <name evidence="7" type="synonym">RvY_12500.1</name>
    <name evidence="7" type="ORF">RvY_12500</name>
</gene>
<evidence type="ECO:0000259" key="6">
    <source>
        <dbReference type="Pfam" id="PF00061"/>
    </source>
</evidence>
<comment type="function">
    <text evidence="5">Secreted heat soluble protein acting as a molecular shield in water-deficient condition. Tardigrade-specific intrinsically disordered proteins (TDPs) are essential for desiccation tolerance by forming non-crystalline amorphous solids upon desiccation, and this vitrified state mirrors their protective capabilities.</text>
</comment>
<dbReference type="Pfam" id="PF00061">
    <property type="entry name" value="Lipocalin"/>
    <property type="match status" value="1"/>
</dbReference>
<keyword evidence="4" id="KW-0446">Lipid-binding</keyword>
<dbReference type="SMR" id="A0A1D1VQ60"/>
<dbReference type="FunFam" id="2.40.128.20:FF:000001">
    <property type="entry name" value="Fatty acid-binding protein, adipocyte"/>
    <property type="match status" value="1"/>
</dbReference>
<keyword evidence="8" id="KW-1185">Reference proteome</keyword>
<dbReference type="GO" id="GO:0005504">
    <property type="term" value="F:fatty acid binding"/>
    <property type="evidence" value="ECO:0007669"/>
    <property type="project" value="UniProtKB-ARBA"/>
</dbReference>
<dbReference type="PRINTS" id="PR00178">
    <property type="entry name" value="FATTYACIDBP"/>
</dbReference>
<dbReference type="OrthoDB" id="354351at2759"/>
<evidence type="ECO:0000256" key="4">
    <source>
        <dbReference type="ARBA" id="ARBA00023121"/>
    </source>
</evidence>
<dbReference type="InterPro" id="IPR000463">
    <property type="entry name" value="Fatty_acid-bd"/>
</dbReference>
<reference evidence="7 8" key="1">
    <citation type="journal article" date="2016" name="Nat. Commun.">
        <title>Extremotolerant tardigrade genome and improved radiotolerance of human cultured cells by tardigrade-unique protein.</title>
        <authorList>
            <person name="Hashimoto T."/>
            <person name="Horikawa D.D."/>
            <person name="Saito Y."/>
            <person name="Kuwahara H."/>
            <person name="Kozuka-Hata H."/>
            <person name="Shin-I T."/>
            <person name="Minakuchi Y."/>
            <person name="Ohishi K."/>
            <person name="Motoyama A."/>
            <person name="Aizu T."/>
            <person name="Enomoto A."/>
            <person name="Kondo K."/>
            <person name="Tanaka S."/>
            <person name="Hara Y."/>
            <person name="Koshikawa S."/>
            <person name="Sagara H."/>
            <person name="Miura T."/>
            <person name="Yokobori S."/>
            <person name="Miyagawa K."/>
            <person name="Suzuki Y."/>
            <person name="Kubo T."/>
            <person name="Oyama M."/>
            <person name="Kohara Y."/>
            <person name="Fujiyama A."/>
            <person name="Arakawa K."/>
            <person name="Katayama T."/>
            <person name="Toyoda A."/>
            <person name="Kunieda T."/>
        </authorList>
    </citation>
    <scope>NUCLEOTIDE SEQUENCE [LARGE SCALE GENOMIC DNA]</scope>
    <source>
        <strain evidence="7 8">YOKOZUNA-1</strain>
    </source>
</reference>
<evidence type="ECO:0000256" key="5">
    <source>
        <dbReference type="ARBA" id="ARBA00045493"/>
    </source>
</evidence>
<proteinExistence type="inferred from homology"/>
<dbReference type="AlphaFoldDB" id="A0A1D1VQ60"/>
<evidence type="ECO:0000256" key="2">
    <source>
        <dbReference type="ARBA" id="ARBA00008390"/>
    </source>
</evidence>
<accession>A0A1D1VQ60</accession>
<name>A0A1D1VQ60_RAMVA</name>
<dbReference type="InterPro" id="IPR031259">
    <property type="entry name" value="ILBP"/>
</dbReference>
<dbReference type="InterPro" id="IPR012674">
    <property type="entry name" value="Calycin"/>
</dbReference>
<comment type="similarity">
    <text evidence="2">Belongs to the calycin superfamily. Fatty-acid binding protein (FABP) family.</text>
</comment>
<feature type="domain" description="Lipocalin/cytosolic fatty-acid binding" evidence="6">
    <location>
        <begin position="45"/>
        <end position="173"/>
    </location>
</feature>
<dbReference type="PANTHER" id="PTHR11955">
    <property type="entry name" value="FATTY ACID BINDING PROTEIN"/>
    <property type="match status" value="1"/>
</dbReference>
<dbReference type="Proteomes" id="UP000186922">
    <property type="component" value="Unassembled WGS sequence"/>
</dbReference>
<dbReference type="InterPro" id="IPR000566">
    <property type="entry name" value="Lipocln_cytosolic_FA-bd_dom"/>
</dbReference>
<comment type="caution">
    <text evidence="7">The sequence shown here is derived from an EMBL/GenBank/DDBJ whole genome shotgun (WGS) entry which is preliminary data.</text>
</comment>
<evidence type="ECO:0000313" key="7">
    <source>
        <dbReference type="EMBL" id="GAV01858.1"/>
    </source>
</evidence>
<sequence>MTVEGVYTSAAAFSRQTLGPVTFSLVFPLYCKLISANKMADKILGTYDLVESKDFDKYMEAIGVGFLMRKMANSTTSMQVEISQNGDDFTIKSISKLKTSEVKFKLNQETKETTMDGREVLSTFTLDGNTLTQVQKGIKDPSFVSTIERKFTSEGMVATLKHKDVVAVRTYKKI</sequence>
<comment type="similarity">
    <text evidence="1">Belongs to the Secretory-abundant heat soluble protein (SAHS) family.</text>
</comment>
<organism evidence="7 8">
    <name type="scientific">Ramazzottius varieornatus</name>
    <name type="common">Water bear</name>
    <name type="synonym">Tardigrade</name>
    <dbReference type="NCBI Taxonomy" id="947166"/>
    <lineage>
        <taxon>Eukaryota</taxon>
        <taxon>Metazoa</taxon>
        <taxon>Ecdysozoa</taxon>
        <taxon>Tardigrada</taxon>
        <taxon>Eutardigrada</taxon>
        <taxon>Parachela</taxon>
        <taxon>Hypsibioidea</taxon>
        <taxon>Ramazzottiidae</taxon>
        <taxon>Ramazzottius</taxon>
    </lineage>
</organism>